<dbReference type="PRINTS" id="PR00118">
    <property type="entry name" value="BLACTAMASEA"/>
</dbReference>
<evidence type="ECO:0000259" key="4">
    <source>
        <dbReference type="Pfam" id="PF13354"/>
    </source>
</evidence>
<evidence type="ECO:0000256" key="2">
    <source>
        <dbReference type="ARBA" id="ARBA00009009"/>
    </source>
</evidence>
<comment type="caution">
    <text evidence="5">The sequence shown here is derived from an EMBL/GenBank/DDBJ whole genome shotgun (WGS) entry which is preliminary data.</text>
</comment>
<sequence>MPKNKIILFCFLFSWIGLHPIAAISLEKQSTVGQKIRQAIQGKNATVGVAFSIDGQLFTFNDEHRYPLMSVFKLHVAIAALQKMENECIALDSLRFIESSQIHKDTYSPLRELYPERNFYLSYADLMRYAVSQSDNNACDILIDYLGGIDIVKDRIDKLGITNYNLTETEETMHSRISNCYNNWSTPSSTLQLLEKLYNEPILNETHTEFLKNILIETSTGKDKIKAGLPDNIVLGHKTGSSDRLDDGTKIGDNDTGVIYLPNGKLCFLAIFIKDSRESDQTNAQIIADIARIIYNSAVQK</sequence>
<dbReference type="InterPro" id="IPR000871">
    <property type="entry name" value="Beta-lactam_class-A"/>
</dbReference>
<dbReference type="GO" id="GO:0008800">
    <property type="term" value="F:beta-lactamase activity"/>
    <property type="evidence" value="ECO:0007669"/>
    <property type="project" value="UniProtKB-EC"/>
</dbReference>
<feature type="domain" description="Beta-lactamase class A catalytic" evidence="4">
    <location>
        <begin position="54"/>
        <end position="272"/>
    </location>
</feature>
<dbReference type="NCBIfam" id="NF033103">
    <property type="entry name" value="bla_class_A"/>
    <property type="match status" value="1"/>
</dbReference>
<dbReference type="HOGENOM" id="CLU_031960_0_1_10"/>
<dbReference type="PANTHER" id="PTHR35333:SF3">
    <property type="entry name" value="BETA-LACTAMASE-TYPE TRANSPEPTIDASE FOLD CONTAINING PROTEIN"/>
    <property type="match status" value="1"/>
</dbReference>
<dbReference type="EMBL" id="ADLE01000008">
    <property type="protein sequence ID" value="EJZ64586.1"/>
    <property type="molecule type" value="Genomic_DNA"/>
</dbReference>
<comment type="similarity">
    <text evidence="2">Belongs to the class-A beta-lactamase family.</text>
</comment>
<dbReference type="SUPFAM" id="SSF56601">
    <property type="entry name" value="beta-lactamase/transpeptidase-like"/>
    <property type="match status" value="1"/>
</dbReference>
<evidence type="ECO:0000256" key="3">
    <source>
        <dbReference type="ARBA" id="ARBA00012865"/>
    </source>
</evidence>
<dbReference type="PATRIC" id="fig|742726.3.peg.1136"/>
<dbReference type="InterPro" id="IPR012338">
    <property type="entry name" value="Beta-lactam/transpept-like"/>
</dbReference>
<dbReference type="PANTHER" id="PTHR35333">
    <property type="entry name" value="BETA-LACTAMASE"/>
    <property type="match status" value="1"/>
</dbReference>
<comment type="catalytic activity">
    <reaction evidence="1">
        <text>a beta-lactam + H2O = a substituted beta-amino acid</text>
        <dbReference type="Rhea" id="RHEA:20401"/>
        <dbReference type="ChEBI" id="CHEBI:15377"/>
        <dbReference type="ChEBI" id="CHEBI:35627"/>
        <dbReference type="ChEBI" id="CHEBI:140347"/>
        <dbReference type="EC" id="3.5.2.6"/>
    </reaction>
</comment>
<dbReference type="Gene3D" id="3.40.710.10">
    <property type="entry name" value="DD-peptidase/beta-lactamase superfamily"/>
    <property type="match status" value="1"/>
</dbReference>
<gene>
    <name evidence="5" type="ORF">HMPREF9448_01066</name>
</gene>
<evidence type="ECO:0000256" key="1">
    <source>
        <dbReference type="ARBA" id="ARBA00001526"/>
    </source>
</evidence>
<reference evidence="5 6" key="1">
    <citation type="submission" date="2012-08" db="EMBL/GenBank/DDBJ databases">
        <title>The Genome Sequence of Barnesiella intestinihominis YIT 11860.</title>
        <authorList>
            <consortium name="The Broad Institute Genome Sequencing Platform"/>
            <person name="Earl A."/>
            <person name="Ward D."/>
            <person name="Feldgarden M."/>
            <person name="Gevers D."/>
            <person name="Morotomi M."/>
            <person name="Walker B."/>
            <person name="Young S.K."/>
            <person name="Zeng Q."/>
            <person name="Gargeya S."/>
            <person name="Fitzgerald M."/>
            <person name="Haas B."/>
            <person name="Abouelleil A."/>
            <person name="Alvarado L."/>
            <person name="Arachchi H.M."/>
            <person name="Berlin A.M."/>
            <person name="Chapman S.B."/>
            <person name="Goldberg J."/>
            <person name="Griggs A."/>
            <person name="Gujja S."/>
            <person name="Hansen M."/>
            <person name="Howarth C."/>
            <person name="Imamovic A."/>
            <person name="Larimer J."/>
            <person name="McCowen C."/>
            <person name="Montmayeur A."/>
            <person name="Murphy C."/>
            <person name="Neiman D."/>
            <person name="Pearson M."/>
            <person name="Priest M."/>
            <person name="Roberts A."/>
            <person name="Saif S."/>
            <person name="Shea T."/>
            <person name="Sisk P."/>
            <person name="Sykes S."/>
            <person name="Wortman J."/>
            <person name="Nusbaum C."/>
            <person name="Birren B."/>
        </authorList>
    </citation>
    <scope>NUCLEOTIDE SEQUENCE [LARGE SCALE GENOMIC DNA]</scope>
    <source>
        <strain evidence="5 6">YIT 11860</strain>
    </source>
</reference>
<name>K0X250_9BACT</name>
<dbReference type="AlphaFoldDB" id="K0X250"/>
<dbReference type="GO" id="GO:0046677">
    <property type="term" value="P:response to antibiotic"/>
    <property type="evidence" value="ECO:0007669"/>
    <property type="project" value="InterPro"/>
</dbReference>
<dbReference type="Proteomes" id="UP000006044">
    <property type="component" value="Unassembled WGS sequence"/>
</dbReference>
<dbReference type="EC" id="3.5.2.6" evidence="3"/>
<dbReference type="eggNOG" id="COG2367">
    <property type="taxonomic scope" value="Bacteria"/>
</dbReference>
<dbReference type="RefSeq" id="WP_008861554.1">
    <property type="nucleotide sequence ID" value="NZ_JH815204.1"/>
</dbReference>
<dbReference type="InterPro" id="IPR045155">
    <property type="entry name" value="Beta-lactam_cat"/>
</dbReference>
<keyword evidence="6" id="KW-1185">Reference proteome</keyword>
<dbReference type="Pfam" id="PF13354">
    <property type="entry name" value="Beta-lactamase2"/>
    <property type="match status" value="1"/>
</dbReference>
<proteinExistence type="inferred from homology"/>
<dbReference type="GeneID" id="77848365"/>
<evidence type="ECO:0000313" key="5">
    <source>
        <dbReference type="EMBL" id="EJZ64586.1"/>
    </source>
</evidence>
<dbReference type="OrthoDB" id="9772863at2"/>
<protein>
    <recommendedName>
        <fullName evidence="3">beta-lactamase</fullName>
        <ecNumber evidence="3">3.5.2.6</ecNumber>
    </recommendedName>
</protein>
<dbReference type="GO" id="GO:0030655">
    <property type="term" value="P:beta-lactam antibiotic catabolic process"/>
    <property type="evidence" value="ECO:0007669"/>
    <property type="project" value="InterPro"/>
</dbReference>
<organism evidence="5 6">
    <name type="scientific">Barnesiella intestinihominis YIT 11860</name>
    <dbReference type="NCBI Taxonomy" id="742726"/>
    <lineage>
        <taxon>Bacteria</taxon>
        <taxon>Pseudomonadati</taxon>
        <taxon>Bacteroidota</taxon>
        <taxon>Bacteroidia</taxon>
        <taxon>Bacteroidales</taxon>
        <taxon>Barnesiellaceae</taxon>
        <taxon>Barnesiella</taxon>
    </lineage>
</organism>
<accession>K0X250</accession>
<evidence type="ECO:0000313" key="6">
    <source>
        <dbReference type="Proteomes" id="UP000006044"/>
    </source>
</evidence>
<dbReference type="STRING" id="742726.HMPREF9448_01066"/>